<proteinExistence type="predicted"/>
<organism evidence="1 2">
    <name type="scientific">Azospirillum brasilense</name>
    <dbReference type="NCBI Taxonomy" id="192"/>
    <lineage>
        <taxon>Bacteria</taxon>
        <taxon>Pseudomonadati</taxon>
        <taxon>Pseudomonadota</taxon>
        <taxon>Alphaproteobacteria</taxon>
        <taxon>Rhodospirillales</taxon>
        <taxon>Azospirillaceae</taxon>
        <taxon>Azospirillum</taxon>
    </lineage>
</organism>
<dbReference type="EMBL" id="CP032342">
    <property type="protein sequence ID" value="QCO12952.1"/>
    <property type="molecule type" value="Genomic_DNA"/>
</dbReference>
<dbReference type="AlphaFoldDB" id="A0A4D8R6Q7"/>
<evidence type="ECO:0000313" key="1">
    <source>
        <dbReference type="EMBL" id="QCO12952.1"/>
    </source>
</evidence>
<protein>
    <recommendedName>
        <fullName evidence="3">Integrase catalytic domain-containing protein</fullName>
    </recommendedName>
</protein>
<geneLocation type="plasmid" evidence="1 2">
    <name>p3</name>
</geneLocation>
<sequence>MLDIFEHVEAVYNRQRRHSALACATPAQVAAIRQAA</sequence>
<dbReference type="Proteomes" id="UP000298774">
    <property type="component" value="Plasmid p3"/>
</dbReference>
<evidence type="ECO:0000313" key="2">
    <source>
        <dbReference type="Proteomes" id="UP000298774"/>
    </source>
</evidence>
<evidence type="ECO:0008006" key="3">
    <source>
        <dbReference type="Google" id="ProtNLM"/>
    </source>
</evidence>
<gene>
    <name evidence="1" type="ORF">D3868_28520</name>
</gene>
<keyword evidence="1" id="KW-0614">Plasmid</keyword>
<name>A0A4D8R6Q7_AZOBR</name>
<accession>A0A4D8R6Q7</accession>
<reference evidence="1 2" key="1">
    <citation type="submission" date="2018-09" db="EMBL/GenBank/DDBJ databases">
        <title>Whole genome based analysis of evolution and adaptive divergence in Indian and Brazilian strains of Azospirillum brasilense.</title>
        <authorList>
            <person name="Singh C."/>
            <person name="Tripathi A.K."/>
        </authorList>
    </citation>
    <scope>NUCLEOTIDE SEQUENCE [LARGE SCALE GENOMIC DNA]</scope>
    <source>
        <strain evidence="1 2">MTCC4038</strain>
        <plasmid evidence="1 2">p3</plasmid>
    </source>
</reference>